<comment type="caution">
    <text evidence="2">The sequence shown here is derived from an EMBL/GenBank/DDBJ whole genome shotgun (WGS) entry which is preliminary data.</text>
</comment>
<feature type="region of interest" description="Disordered" evidence="1">
    <location>
        <begin position="80"/>
        <end position="103"/>
    </location>
</feature>
<protein>
    <submittedName>
        <fullName evidence="2">Uncharacterized protein</fullName>
    </submittedName>
</protein>
<organism evidence="2">
    <name type="scientific">marine sediment metagenome</name>
    <dbReference type="NCBI Taxonomy" id="412755"/>
    <lineage>
        <taxon>unclassified sequences</taxon>
        <taxon>metagenomes</taxon>
        <taxon>ecological metagenomes</taxon>
    </lineage>
</organism>
<dbReference type="EMBL" id="LAZR01020713">
    <property type="protein sequence ID" value="KKL87898.1"/>
    <property type="molecule type" value="Genomic_DNA"/>
</dbReference>
<evidence type="ECO:0000256" key="1">
    <source>
        <dbReference type="SAM" id="MobiDB-lite"/>
    </source>
</evidence>
<reference evidence="2" key="1">
    <citation type="journal article" date="2015" name="Nature">
        <title>Complex archaea that bridge the gap between prokaryotes and eukaryotes.</title>
        <authorList>
            <person name="Spang A."/>
            <person name="Saw J.H."/>
            <person name="Jorgensen S.L."/>
            <person name="Zaremba-Niedzwiedzka K."/>
            <person name="Martijn J."/>
            <person name="Lind A.E."/>
            <person name="van Eijk R."/>
            <person name="Schleper C."/>
            <person name="Guy L."/>
            <person name="Ettema T.J."/>
        </authorList>
    </citation>
    <scope>NUCLEOTIDE SEQUENCE</scope>
</reference>
<dbReference type="AlphaFoldDB" id="A0A0F9FNS3"/>
<accession>A0A0F9FNS3</accession>
<sequence>MSVQQITVQLPHSAVPQTNSRQLLATFWRGAQACADGLPRTACPYHDVQSHTGVTGSRAFGNYWRRGWDAKVAAQKERRVDTRSCRLRKLPRRGNPVRGTDNE</sequence>
<proteinExistence type="predicted"/>
<evidence type="ECO:0000313" key="2">
    <source>
        <dbReference type="EMBL" id="KKL87898.1"/>
    </source>
</evidence>
<name>A0A0F9FNS3_9ZZZZ</name>
<gene>
    <name evidence="2" type="ORF">LCGC14_1930130</name>
</gene>